<gene>
    <name evidence="1" type="ORF">EJ571_01620</name>
</gene>
<comment type="caution">
    <text evidence="1">The sequence shown here is derived from an EMBL/GenBank/DDBJ whole genome shotgun (WGS) entry which is preliminary data.</text>
</comment>
<organism evidence="1 2">
    <name type="scientific">Mycobacteroides franklinii</name>
    <dbReference type="NCBI Taxonomy" id="948102"/>
    <lineage>
        <taxon>Bacteria</taxon>
        <taxon>Bacillati</taxon>
        <taxon>Actinomycetota</taxon>
        <taxon>Actinomycetes</taxon>
        <taxon>Mycobacteriales</taxon>
        <taxon>Mycobacteriaceae</taxon>
        <taxon>Mycobacteroides</taxon>
    </lineage>
</organism>
<dbReference type="RefSeq" id="WP_057970214.1">
    <property type="nucleotide sequence ID" value="NZ_MAFQ01000015.1"/>
</dbReference>
<name>A0A4V6PJZ2_9MYCO</name>
<reference evidence="1 2" key="1">
    <citation type="journal article" date="2019" name="Sci. Rep.">
        <title>Extended insight into the Mycobacterium chelonae-abscessus complex through whole genome sequencing of Mycobacterium salmoniphilum outbreak and Mycobacterium salmoniphilum-like strains.</title>
        <authorList>
            <person name="Behra P.R.K."/>
            <person name="Das S."/>
            <person name="Pettersson B.M.F."/>
            <person name="Shirreff L."/>
            <person name="DuCote T."/>
            <person name="Jacobsson K.G."/>
            <person name="Ennis D.G."/>
            <person name="Kirsebom L.A."/>
        </authorList>
    </citation>
    <scope>NUCLEOTIDE SEQUENCE [LARGE SCALE GENOMIC DNA]</scope>
    <source>
        <strain evidence="1 2">DSM 45524</strain>
    </source>
</reference>
<proteinExistence type="predicted"/>
<evidence type="ECO:0008006" key="3">
    <source>
        <dbReference type="Google" id="ProtNLM"/>
    </source>
</evidence>
<evidence type="ECO:0000313" key="2">
    <source>
        <dbReference type="Proteomes" id="UP000295627"/>
    </source>
</evidence>
<evidence type="ECO:0000313" key="1">
    <source>
        <dbReference type="EMBL" id="TDH25335.1"/>
    </source>
</evidence>
<dbReference type="Proteomes" id="UP000295627">
    <property type="component" value="Unassembled WGS sequence"/>
</dbReference>
<accession>A0A4V6PJZ2</accession>
<dbReference type="AlphaFoldDB" id="A0A4V6PJZ2"/>
<protein>
    <recommendedName>
        <fullName evidence="3">Phage gp6-like head-tail connector protein</fullName>
    </recommendedName>
</protein>
<dbReference type="EMBL" id="RXLR01000006">
    <property type="protein sequence ID" value="TDH25335.1"/>
    <property type="molecule type" value="Genomic_DNA"/>
</dbReference>
<sequence length="128" mass="14071">MLAADADVEARLGRDLTTDEQDRVDDLLEEASDLVIGFLRCTPDPVPGAVVRVTARMVARVFGLKYGPGESPDPTVESVNAVMGPFQVNRKIDTDRTDGEPWLSKKDRLKLRPYRCSGLAGNVPTSKW</sequence>